<dbReference type="NCBIfam" id="TIGR00229">
    <property type="entry name" value="sensory_box"/>
    <property type="match status" value="2"/>
</dbReference>
<dbReference type="Proteomes" id="UP000198284">
    <property type="component" value="Unassembled WGS sequence"/>
</dbReference>
<dbReference type="PANTHER" id="PTHR43102:SF2">
    <property type="entry name" value="GAF DOMAIN-CONTAINING PROTEIN"/>
    <property type="match status" value="1"/>
</dbReference>
<dbReference type="SMART" id="SM00091">
    <property type="entry name" value="PAS"/>
    <property type="match status" value="2"/>
</dbReference>
<dbReference type="Pfam" id="PF01590">
    <property type="entry name" value="GAF"/>
    <property type="match status" value="1"/>
</dbReference>
<dbReference type="InterPro" id="IPR000014">
    <property type="entry name" value="PAS"/>
</dbReference>
<dbReference type="PROSITE" id="PS50112">
    <property type="entry name" value="PAS"/>
    <property type="match status" value="1"/>
</dbReference>
<accession>A0A239FXW8</accession>
<dbReference type="CDD" id="cd00130">
    <property type="entry name" value="PAS"/>
    <property type="match status" value="2"/>
</dbReference>
<gene>
    <name evidence="2" type="ORF">SAMN06265795_104143</name>
</gene>
<reference evidence="2 3" key="1">
    <citation type="submission" date="2017-06" db="EMBL/GenBank/DDBJ databases">
        <authorList>
            <person name="Kim H.J."/>
            <person name="Triplett B.A."/>
        </authorList>
    </citation>
    <scope>NUCLEOTIDE SEQUENCE [LARGE SCALE GENOMIC DNA]</scope>
    <source>
        <strain evidence="2 3">U15</strain>
    </source>
</reference>
<dbReference type="PANTHER" id="PTHR43102">
    <property type="entry name" value="SLR1143 PROTEIN"/>
    <property type="match status" value="1"/>
</dbReference>
<dbReference type="GO" id="GO:0006355">
    <property type="term" value="P:regulation of DNA-templated transcription"/>
    <property type="evidence" value="ECO:0007669"/>
    <property type="project" value="InterPro"/>
</dbReference>
<evidence type="ECO:0000313" key="2">
    <source>
        <dbReference type="EMBL" id="SNS61595.1"/>
    </source>
</evidence>
<dbReference type="AlphaFoldDB" id="A0A239FXW8"/>
<proteinExistence type="predicted"/>
<dbReference type="EMBL" id="FZOT01000004">
    <property type="protein sequence ID" value="SNS61595.1"/>
    <property type="molecule type" value="Genomic_DNA"/>
</dbReference>
<dbReference type="Pfam" id="PF00989">
    <property type="entry name" value="PAS"/>
    <property type="match status" value="1"/>
</dbReference>
<dbReference type="SUPFAM" id="SSF55781">
    <property type="entry name" value="GAF domain-like"/>
    <property type="match status" value="1"/>
</dbReference>
<organism evidence="2 3">
    <name type="scientific">Noviherbaspirillum humi</name>
    <dbReference type="NCBI Taxonomy" id="1688639"/>
    <lineage>
        <taxon>Bacteria</taxon>
        <taxon>Pseudomonadati</taxon>
        <taxon>Pseudomonadota</taxon>
        <taxon>Betaproteobacteria</taxon>
        <taxon>Burkholderiales</taxon>
        <taxon>Oxalobacteraceae</taxon>
        <taxon>Noviherbaspirillum</taxon>
    </lineage>
</organism>
<dbReference type="InterPro" id="IPR035965">
    <property type="entry name" value="PAS-like_dom_sf"/>
</dbReference>
<dbReference type="SUPFAM" id="SSF55785">
    <property type="entry name" value="PYP-like sensor domain (PAS domain)"/>
    <property type="match status" value="2"/>
</dbReference>
<sequence>MEGKPVKNDETRRLQALCALGILDTPAEERFDRITRLAASLFNVPIALISLIDRDRQWFKSRFGMPLAQTGRHLSFCTHVVERRNLLVIPDTHADVRFAASPLVVGAPYIRFYAGQPVRSPEGEVIGTLCLIDTRPRDPGAMDFSLLADLACMAEEEIGKPVAMVRSSFRSGADDTASRRLSLHIEQTPLAAIEWDGEVRVSLWSARARELFGWSAVDVIGRHPGQWRFVHESDAGKVEAAVGRLLNRSQSSNVCHNRNYRKDGSVIECAWHNSAIFDASGKMVSLLSLVQELSGSPQAPRNAGSSPAPLTAAMEQADIGLGHLGLDGRWRWASRRLCDILGYGAEELAECGLADIDHPQAPHRDDPVRRLLTGPEDNLTLERRCRRGNGDDIRVRQTLSLQRGNDGAPAYIVCTMESLCA</sequence>
<dbReference type="InterPro" id="IPR003018">
    <property type="entry name" value="GAF"/>
</dbReference>
<dbReference type="SMART" id="SM00065">
    <property type="entry name" value="GAF"/>
    <property type="match status" value="1"/>
</dbReference>
<dbReference type="InterPro" id="IPR013767">
    <property type="entry name" value="PAS_fold"/>
</dbReference>
<feature type="domain" description="PAS" evidence="1">
    <location>
        <begin position="177"/>
        <end position="249"/>
    </location>
</feature>
<dbReference type="Gene3D" id="3.30.450.20">
    <property type="entry name" value="PAS domain"/>
    <property type="match status" value="2"/>
</dbReference>
<name>A0A239FXW8_9BURK</name>
<evidence type="ECO:0000313" key="3">
    <source>
        <dbReference type="Proteomes" id="UP000198284"/>
    </source>
</evidence>
<keyword evidence="3" id="KW-1185">Reference proteome</keyword>
<dbReference type="OrthoDB" id="5571399at2"/>
<dbReference type="InterPro" id="IPR029016">
    <property type="entry name" value="GAF-like_dom_sf"/>
</dbReference>
<dbReference type="Gene3D" id="3.30.450.40">
    <property type="match status" value="1"/>
</dbReference>
<protein>
    <submittedName>
        <fullName evidence="2">PAS domain S-box-containing protein</fullName>
    </submittedName>
</protein>
<evidence type="ECO:0000259" key="1">
    <source>
        <dbReference type="PROSITE" id="PS50112"/>
    </source>
</evidence>